<dbReference type="InterPro" id="IPR002104">
    <property type="entry name" value="Integrase_catalytic"/>
</dbReference>
<dbReference type="Pfam" id="PF20172">
    <property type="entry name" value="DUF6538"/>
    <property type="match status" value="1"/>
</dbReference>
<sequence>MFTENQLLSATYAAEWGGFFADESDCRTICDTGRRTTPPAARLRLPAHRPCCGERPTLHLTRRGGVWHHRRRTPEPLRALGLRTVRAISLRTDRLPEAMVRAQGLDRVLEAAWERIAMETASARPLTPGAIDQIIDELLVRELARMIGEHEEGLARTRAEADAALKARFAEQAAFREEARLRDYERAKPVSAEITASLGYGPSPDAGVRQTLYARTFTALRQLNQTEVQVEEGASVDEAAASANIAAAAVVSARQAARGQRITVSQAFEKALAVEKSADNRHHIASAMRVALAAWGDAPLSAIGREEFLSLLLFARRLPIDHGRKHGRNRYKSDGVEISKHDEIARADRQDAELRATLDALELQPREREARLQAGLTRRLNEKTLKKVHSFVRLAFRVARNHLGYAGPELPAVLADFRVRAKTAAQMEYEAGADIAQRQRVRASWSDERLMALFNSPLYRGHQPKRRHTAGKHLTRDSLYWTPLIAATMGMRPQEILQLRKRDVVRRNGVYAVLVAEDAGTTVKTEAGRRYVPVPEVLLKLGFIAWVNEKRREDGLFLFDDIEPGAASDRLSGIFGGRFTSIRKGLGILDENEDFYALRRTFNSRLAAQDVKDSDCAALLGHKQKDITNLHYTDREIRRLKTLVDMVNYHFEIAPNSEWGFPVLTGCRLDEREKVAVTVERYDDGNPMRVTIFGGDAPFSVTVAPVASWPCFDAVTPPNDALAPEAAAGALIHFLGDRAVKFSDAEDAAAWEHLMSHAFVDD</sequence>
<protein>
    <submittedName>
        <fullName evidence="3">Phage integrase family protein</fullName>
    </submittedName>
</protein>
<proteinExistence type="predicted"/>
<dbReference type="Gene3D" id="1.10.443.10">
    <property type="entry name" value="Intergrase catalytic core"/>
    <property type="match status" value="1"/>
</dbReference>
<feature type="domain" description="Tyr recombinase" evidence="2">
    <location>
        <begin position="440"/>
        <end position="645"/>
    </location>
</feature>
<dbReference type="SUPFAM" id="SSF56349">
    <property type="entry name" value="DNA breaking-rejoining enzymes"/>
    <property type="match status" value="1"/>
</dbReference>
<gene>
    <name evidence="3" type="ORF">SAMN05444370_1133</name>
</gene>
<keyword evidence="1" id="KW-0233">DNA recombination</keyword>
<dbReference type="OrthoDB" id="7222937at2"/>
<accession>A0A1H4EB79</accession>
<dbReference type="InterPro" id="IPR011010">
    <property type="entry name" value="DNA_brk_join_enz"/>
</dbReference>
<dbReference type="GO" id="GO:0015074">
    <property type="term" value="P:DNA integration"/>
    <property type="evidence" value="ECO:0007669"/>
    <property type="project" value="InterPro"/>
</dbReference>
<dbReference type="GO" id="GO:0006310">
    <property type="term" value="P:DNA recombination"/>
    <property type="evidence" value="ECO:0007669"/>
    <property type="project" value="UniProtKB-KW"/>
</dbReference>
<dbReference type="CDD" id="cd01184">
    <property type="entry name" value="INT_C_like_1"/>
    <property type="match status" value="1"/>
</dbReference>
<dbReference type="Proteomes" id="UP000198703">
    <property type="component" value="Unassembled WGS sequence"/>
</dbReference>
<organism evidence="3 4">
    <name type="scientific">Rubrimonas cliftonensis</name>
    <dbReference type="NCBI Taxonomy" id="89524"/>
    <lineage>
        <taxon>Bacteria</taxon>
        <taxon>Pseudomonadati</taxon>
        <taxon>Pseudomonadota</taxon>
        <taxon>Alphaproteobacteria</taxon>
        <taxon>Rhodobacterales</taxon>
        <taxon>Paracoccaceae</taxon>
        <taxon>Rubrimonas</taxon>
    </lineage>
</organism>
<dbReference type="InterPro" id="IPR013762">
    <property type="entry name" value="Integrase-like_cat_sf"/>
</dbReference>
<dbReference type="Pfam" id="PF00589">
    <property type="entry name" value="Phage_integrase"/>
    <property type="match status" value="1"/>
</dbReference>
<evidence type="ECO:0000313" key="3">
    <source>
        <dbReference type="EMBL" id="SEA82059.1"/>
    </source>
</evidence>
<dbReference type="EMBL" id="FNQM01000013">
    <property type="protein sequence ID" value="SEA82059.1"/>
    <property type="molecule type" value="Genomic_DNA"/>
</dbReference>
<evidence type="ECO:0000256" key="1">
    <source>
        <dbReference type="ARBA" id="ARBA00023172"/>
    </source>
</evidence>
<dbReference type="STRING" id="89524.SAMN05444370_1133"/>
<dbReference type="GO" id="GO:0003677">
    <property type="term" value="F:DNA binding"/>
    <property type="evidence" value="ECO:0007669"/>
    <property type="project" value="InterPro"/>
</dbReference>
<keyword evidence="4" id="KW-1185">Reference proteome</keyword>
<dbReference type="InterPro" id="IPR046668">
    <property type="entry name" value="DUF6538"/>
</dbReference>
<evidence type="ECO:0000259" key="2">
    <source>
        <dbReference type="PROSITE" id="PS51898"/>
    </source>
</evidence>
<reference evidence="3 4" key="1">
    <citation type="submission" date="2016-10" db="EMBL/GenBank/DDBJ databases">
        <authorList>
            <person name="de Groot N.N."/>
        </authorList>
    </citation>
    <scope>NUCLEOTIDE SEQUENCE [LARGE SCALE GENOMIC DNA]</scope>
    <source>
        <strain evidence="3 4">DSM 15345</strain>
    </source>
</reference>
<evidence type="ECO:0000313" key="4">
    <source>
        <dbReference type="Proteomes" id="UP000198703"/>
    </source>
</evidence>
<dbReference type="PROSITE" id="PS51898">
    <property type="entry name" value="TYR_RECOMBINASE"/>
    <property type="match status" value="1"/>
</dbReference>
<dbReference type="RefSeq" id="WP_093255109.1">
    <property type="nucleotide sequence ID" value="NZ_FNQM01000013.1"/>
</dbReference>
<dbReference type="AlphaFoldDB" id="A0A1H4EB79"/>
<name>A0A1H4EB79_9RHOB</name>